<keyword evidence="11" id="KW-1185">Reference proteome</keyword>
<keyword evidence="5" id="KW-0479">Metal-binding</keyword>
<dbReference type="PANTHER" id="PTHR23292">
    <property type="entry name" value="LIPOPOLYSACCHARIDE-INDUCED TUMOR NECROSIS FACTOR-ALPHA FACTOR"/>
    <property type="match status" value="1"/>
</dbReference>
<evidence type="ECO:0000313" key="12">
    <source>
        <dbReference type="WBParaSite" id="HNAJ_0000210201-mRNA-1"/>
    </source>
</evidence>
<dbReference type="PROSITE" id="PS51837">
    <property type="entry name" value="LITAF"/>
    <property type="match status" value="1"/>
</dbReference>
<keyword evidence="8" id="KW-1133">Transmembrane helix</keyword>
<comment type="subcellular location">
    <subcellularLocation>
        <location evidence="2">Endosome membrane</location>
        <topology evidence="2">Peripheral membrane protein</topology>
    </subcellularLocation>
    <subcellularLocation>
        <location evidence="1">Late endosome membrane</location>
    </subcellularLocation>
    <subcellularLocation>
        <location evidence="3">Lysosome membrane</location>
        <topology evidence="3">Peripheral membrane protein</topology>
        <orientation evidence="3">Cytoplasmic side</orientation>
    </subcellularLocation>
</comment>
<sequence length="93" mass="9988">MTEVVKEEPRPIETAVNFGPNPIVLTCPNCGQTVQTICISKNGLCVYLSCVGLALVGCVLGCCLIPFCVGAFKDVDHVCPNCKYNLGYYKKLG</sequence>
<dbReference type="WBParaSite" id="HNAJ_0000210201-mRNA-1">
    <property type="protein sequence ID" value="HNAJ_0000210201-mRNA-1"/>
    <property type="gene ID" value="HNAJ_0000210201"/>
</dbReference>
<reference evidence="12" key="1">
    <citation type="submission" date="2017-02" db="UniProtKB">
        <authorList>
            <consortium name="WormBaseParasite"/>
        </authorList>
    </citation>
    <scope>IDENTIFICATION</scope>
</reference>
<dbReference type="InterPro" id="IPR006629">
    <property type="entry name" value="LITAF"/>
</dbReference>
<dbReference type="EMBL" id="UZAE01000963">
    <property type="protein sequence ID" value="VDN97960.1"/>
    <property type="molecule type" value="Genomic_DNA"/>
</dbReference>
<evidence type="ECO:0000256" key="2">
    <source>
        <dbReference type="ARBA" id="ARBA00004481"/>
    </source>
</evidence>
<dbReference type="GO" id="GO:0008270">
    <property type="term" value="F:zinc ion binding"/>
    <property type="evidence" value="ECO:0007669"/>
    <property type="project" value="TreeGrafter"/>
</dbReference>
<dbReference type="STRING" id="102285.A0A0R3T4W4"/>
<dbReference type="OrthoDB" id="5599753at2759"/>
<organism evidence="12">
    <name type="scientific">Rodentolepis nana</name>
    <name type="common">Dwarf tapeworm</name>
    <name type="synonym">Hymenolepis nana</name>
    <dbReference type="NCBI Taxonomy" id="102285"/>
    <lineage>
        <taxon>Eukaryota</taxon>
        <taxon>Metazoa</taxon>
        <taxon>Spiralia</taxon>
        <taxon>Lophotrochozoa</taxon>
        <taxon>Platyhelminthes</taxon>
        <taxon>Cestoda</taxon>
        <taxon>Eucestoda</taxon>
        <taxon>Cyclophyllidea</taxon>
        <taxon>Hymenolepididae</taxon>
        <taxon>Rodentolepis</taxon>
    </lineage>
</organism>
<dbReference type="Pfam" id="PF10601">
    <property type="entry name" value="zf-LITAF-like"/>
    <property type="match status" value="1"/>
</dbReference>
<accession>A0A0R3T4W4</accession>
<proteinExistence type="inferred from homology"/>
<dbReference type="PANTHER" id="PTHR23292:SF46">
    <property type="entry name" value="LIPOPOLYSACCHARIDE-INDUCED TUMOR NECROSIS FACTOR-ALPHA FACTOR HOMOLOG"/>
    <property type="match status" value="1"/>
</dbReference>
<evidence type="ECO:0000256" key="7">
    <source>
        <dbReference type="ARBA" id="ARBA00023136"/>
    </source>
</evidence>
<evidence type="ECO:0000256" key="4">
    <source>
        <dbReference type="ARBA" id="ARBA00005975"/>
    </source>
</evidence>
<feature type="domain" description="LITAF" evidence="9">
    <location>
        <begin position="6"/>
        <end position="91"/>
    </location>
</feature>
<dbReference type="GO" id="GO:0098574">
    <property type="term" value="C:cytoplasmic side of lysosomal membrane"/>
    <property type="evidence" value="ECO:0007669"/>
    <property type="project" value="TreeGrafter"/>
</dbReference>
<evidence type="ECO:0000256" key="3">
    <source>
        <dbReference type="ARBA" id="ARBA00004630"/>
    </source>
</evidence>
<dbReference type="SMART" id="SM00714">
    <property type="entry name" value="LITAF"/>
    <property type="match status" value="1"/>
</dbReference>
<keyword evidence="8" id="KW-0812">Transmembrane</keyword>
<name>A0A0R3T4W4_RODNA</name>
<comment type="similarity">
    <text evidence="4">Belongs to the CDIP1/LITAF family.</text>
</comment>
<evidence type="ECO:0000256" key="5">
    <source>
        <dbReference type="ARBA" id="ARBA00022723"/>
    </source>
</evidence>
<keyword evidence="7 8" id="KW-0472">Membrane</keyword>
<evidence type="ECO:0000256" key="6">
    <source>
        <dbReference type="ARBA" id="ARBA00022833"/>
    </source>
</evidence>
<dbReference type="AlphaFoldDB" id="A0A0R3T4W4"/>
<gene>
    <name evidence="10" type="ORF">HNAJ_LOCUS2101</name>
</gene>
<evidence type="ECO:0000259" key="9">
    <source>
        <dbReference type="PROSITE" id="PS51837"/>
    </source>
</evidence>
<dbReference type="Proteomes" id="UP000278807">
    <property type="component" value="Unassembled WGS sequence"/>
</dbReference>
<keyword evidence="6" id="KW-0862">Zinc</keyword>
<evidence type="ECO:0000313" key="11">
    <source>
        <dbReference type="Proteomes" id="UP000278807"/>
    </source>
</evidence>
<dbReference type="InterPro" id="IPR037519">
    <property type="entry name" value="LITAF_fam"/>
</dbReference>
<evidence type="ECO:0000313" key="10">
    <source>
        <dbReference type="EMBL" id="VDN97960.1"/>
    </source>
</evidence>
<protein>
    <submittedName>
        <fullName evidence="12">LITAF domain-containing protein</fullName>
    </submittedName>
</protein>
<evidence type="ECO:0000256" key="1">
    <source>
        <dbReference type="ARBA" id="ARBA00004414"/>
    </source>
</evidence>
<reference evidence="10 11" key="2">
    <citation type="submission" date="2018-11" db="EMBL/GenBank/DDBJ databases">
        <authorList>
            <consortium name="Pathogen Informatics"/>
        </authorList>
    </citation>
    <scope>NUCLEOTIDE SEQUENCE [LARGE SCALE GENOMIC DNA]</scope>
</reference>
<dbReference type="GO" id="GO:0005634">
    <property type="term" value="C:nucleus"/>
    <property type="evidence" value="ECO:0007669"/>
    <property type="project" value="TreeGrafter"/>
</dbReference>
<feature type="transmembrane region" description="Helical" evidence="8">
    <location>
        <begin position="44"/>
        <end position="72"/>
    </location>
</feature>
<dbReference type="GO" id="GO:0098560">
    <property type="term" value="C:cytoplasmic side of late endosome membrane"/>
    <property type="evidence" value="ECO:0007669"/>
    <property type="project" value="TreeGrafter"/>
</dbReference>
<evidence type="ECO:0000256" key="8">
    <source>
        <dbReference type="SAM" id="Phobius"/>
    </source>
</evidence>